<gene>
    <name evidence="2" type="ORF">K8344_11525</name>
</gene>
<feature type="domain" description="DUF218" evidence="1">
    <location>
        <begin position="31"/>
        <end position="159"/>
    </location>
</feature>
<organism evidence="2 3">
    <name type="scientific">Aequorivita xiaoshiensis</name>
    <dbReference type="NCBI Taxonomy" id="2874476"/>
    <lineage>
        <taxon>Bacteria</taxon>
        <taxon>Pseudomonadati</taxon>
        <taxon>Bacteroidota</taxon>
        <taxon>Flavobacteriia</taxon>
        <taxon>Flavobacteriales</taxon>
        <taxon>Flavobacteriaceae</taxon>
        <taxon>Aequorivita</taxon>
    </lineage>
</organism>
<reference evidence="2" key="1">
    <citation type="submission" date="2021-09" db="EMBL/GenBank/DDBJ databases">
        <title>Genome of Aequorivita sp. strain F64183.</title>
        <authorList>
            <person name="Wang Y."/>
        </authorList>
    </citation>
    <scope>NUCLEOTIDE SEQUENCE</scope>
    <source>
        <strain evidence="2">F64183</strain>
    </source>
</reference>
<dbReference type="PANTHER" id="PTHR30336:SF6">
    <property type="entry name" value="INTEGRAL MEMBRANE PROTEIN"/>
    <property type="match status" value="1"/>
</dbReference>
<proteinExistence type="predicted"/>
<dbReference type="InterPro" id="IPR051599">
    <property type="entry name" value="Cell_Envelope_Assoc"/>
</dbReference>
<sequence>MTFYSNYTITNTSKGKTFNSANSIKKNSVGVVLGTAKYYKDGGINLYFKYRIDAAVELFKNDKIDFILVSGDNSSKSYNEPKTFKRELIKRGIPEDVIFLDYAGFRTLDSVIRAHVIFSQDSFTVISQQFHNERAIYLAEKNGLTVIGYNAKDVGGRNGFKVKLREYFARTKAFLDIIFNVEPKFYGEKVEIKSV</sequence>
<keyword evidence="3" id="KW-1185">Reference proteome</keyword>
<dbReference type="InterPro" id="IPR003848">
    <property type="entry name" value="DUF218"/>
</dbReference>
<comment type="caution">
    <text evidence="2">The sequence shown here is derived from an EMBL/GenBank/DDBJ whole genome shotgun (WGS) entry which is preliminary data.</text>
</comment>
<dbReference type="Proteomes" id="UP001139462">
    <property type="component" value="Unassembled WGS sequence"/>
</dbReference>
<dbReference type="GO" id="GO:0005886">
    <property type="term" value="C:plasma membrane"/>
    <property type="evidence" value="ECO:0007669"/>
    <property type="project" value="TreeGrafter"/>
</dbReference>
<dbReference type="CDD" id="cd06259">
    <property type="entry name" value="YdcF-like"/>
    <property type="match status" value="1"/>
</dbReference>
<name>A0A9X1R4T6_9FLAO</name>
<dbReference type="EMBL" id="JAIRBB010000011">
    <property type="protein sequence ID" value="MCG2431752.1"/>
    <property type="molecule type" value="Genomic_DNA"/>
</dbReference>
<dbReference type="Pfam" id="PF02698">
    <property type="entry name" value="DUF218"/>
    <property type="match status" value="1"/>
</dbReference>
<dbReference type="RefSeq" id="WP_237608836.1">
    <property type="nucleotide sequence ID" value="NZ_JAIRBB010000011.1"/>
</dbReference>
<dbReference type="PANTHER" id="PTHR30336">
    <property type="entry name" value="INNER MEMBRANE PROTEIN, PROBABLE PERMEASE"/>
    <property type="match status" value="1"/>
</dbReference>
<protein>
    <submittedName>
        <fullName evidence="2">YdcF family protein</fullName>
    </submittedName>
</protein>
<evidence type="ECO:0000313" key="3">
    <source>
        <dbReference type="Proteomes" id="UP001139462"/>
    </source>
</evidence>
<evidence type="ECO:0000313" key="2">
    <source>
        <dbReference type="EMBL" id="MCG2431752.1"/>
    </source>
</evidence>
<dbReference type="AlphaFoldDB" id="A0A9X1R4T6"/>
<accession>A0A9X1R4T6</accession>
<evidence type="ECO:0000259" key="1">
    <source>
        <dbReference type="Pfam" id="PF02698"/>
    </source>
</evidence>